<dbReference type="Proteomes" id="UP000064967">
    <property type="component" value="Chromosome"/>
</dbReference>
<dbReference type="AlphaFoldDB" id="A0A0K1PVR4"/>
<evidence type="ECO:0000313" key="2">
    <source>
        <dbReference type="Proteomes" id="UP000064967"/>
    </source>
</evidence>
<proteinExistence type="predicted"/>
<accession>A0A0K1PVR4</accession>
<evidence type="ECO:0000313" key="1">
    <source>
        <dbReference type="EMBL" id="AKU97623.1"/>
    </source>
</evidence>
<reference evidence="1 2" key="1">
    <citation type="submission" date="2015-08" db="EMBL/GenBank/DDBJ databases">
        <authorList>
            <person name="Babu N.S."/>
            <person name="Beckwith C.J."/>
            <person name="Beseler K.G."/>
            <person name="Brison A."/>
            <person name="Carone J.V."/>
            <person name="Caskin T.P."/>
            <person name="Diamond M."/>
            <person name="Durham M.E."/>
            <person name="Foxe J.M."/>
            <person name="Go M."/>
            <person name="Henderson B.A."/>
            <person name="Jones I.B."/>
            <person name="McGettigan J.A."/>
            <person name="Micheletti S.J."/>
            <person name="Nasrallah M.E."/>
            <person name="Ortiz D."/>
            <person name="Piller C.R."/>
            <person name="Privatt S.R."/>
            <person name="Schneider S.L."/>
            <person name="Sharp S."/>
            <person name="Smith T.C."/>
            <person name="Stanton J.D."/>
            <person name="Ullery H.E."/>
            <person name="Wilson R.J."/>
            <person name="Serrano M.G."/>
            <person name="Buck G."/>
            <person name="Lee V."/>
            <person name="Wang Y."/>
            <person name="Carvalho R."/>
            <person name="Voegtly L."/>
            <person name="Shi R."/>
            <person name="Duckworth R."/>
            <person name="Johnson A."/>
            <person name="Loviza R."/>
            <person name="Walstead R."/>
            <person name="Shah Z."/>
            <person name="Kiflezghi M."/>
            <person name="Wade K."/>
            <person name="Ball S.L."/>
            <person name="Bradley K.W."/>
            <person name="Asai D.J."/>
            <person name="Bowman C.A."/>
            <person name="Russell D.A."/>
            <person name="Pope W.H."/>
            <person name="Jacobs-Sera D."/>
            <person name="Hendrix R.W."/>
            <person name="Hatfull G.F."/>
        </authorList>
    </citation>
    <scope>NUCLEOTIDE SEQUENCE [LARGE SCALE GENOMIC DNA]</scope>
    <source>
        <strain evidence="1 2">DSM 27648</strain>
    </source>
</reference>
<dbReference type="KEGG" id="llu:AKJ09_04287"/>
<dbReference type="STRING" id="1391654.AKJ09_04287"/>
<sequence>MIARRSFGFVPLAPSNVDRHNGLRRDEVTQLVKALRLSPHVLSPKIAIAPSPKDWQR</sequence>
<dbReference type="EMBL" id="CP012333">
    <property type="protein sequence ID" value="AKU97623.1"/>
    <property type="molecule type" value="Genomic_DNA"/>
</dbReference>
<name>A0A0K1PVR4_9BACT</name>
<gene>
    <name evidence="1" type="ORF">AKJ09_04287</name>
</gene>
<organism evidence="1 2">
    <name type="scientific">Labilithrix luteola</name>
    <dbReference type="NCBI Taxonomy" id="1391654"/>
    <lineage>
        <taxon>Bacteria</taxon>
        <taxon>Pseudomonadati</taxon>
        <taxon>Myxococcota</taxon>
        <taxon>Polyangia</taxon>
        <taxon>Polyangiales</taxon>
        <taxon>Labilitrichaceae</taxon>
        <taxon>Labilithrix</taxon>
    </lineage>
</organism>
<keyword evidence="2" id="KW-1185">Reference proteome</keyword>
<protein>
    <submittedName>
        <fullName evidence="1">Uncharacterized protein</fullName>
    </submittedName>
</protein>